<protein>
    <submittedName>
        <fullName evidence="5">Peptidylprolyl isomerase</fullName>
    </submittedName>
</protein>
<dbReference type="AlphaFoldDB" id="A0A7G9B1E9"/>
<dbReference type="InterPro" id="IPR050245">
    <property type="entry name" value="PrsA_foldase"/>
</dbReference>
<evidence type="ECO:0000256" key="3">
    <source>
        <dbReference type="SAM" id="Phobius"/>
    </source>
</evidence>
<organism evidence="5 6">
    <name type="scientific">Oscillibacter hominis</name>
    <dbReference type="NCBI Taxonomy" id="2763056"/>
    <lineage>
        <taxon>Bacteria</taxon>
        <taxon>Bacillati</taxon>
        <taxon>Bacillota</taxon>
        <taxon>Clostridia</taxon>
        <taxon>Eubacteriales</taxon>
        <taxon>Oscillospiraceae</taxon>
        <taxon>Oscillibacter</taxon>
    </lineage>
</organism>
<dbReference type="PANTHER" id="PTHR47245:SF2">
    <property type="entry name" value="PEPTIDYL-PROLYL CIS-TRANS ISOMERASE HP_0175-RELATED"/>
    <property type="match status" value="1"/>
</dbReference>
<evidence type="ECO:0000256" key="2">
    <source>
        <dbReference type="SAM" id="MobiDB-lite"/>
    </source>
</evidence>
<accession>A0A7G9B1E9</accession>
<dbReference type="SUPFAM" id="SSF109998">
    <property type="entry name" value="Triger factor/SurA peptide-binding domain-like"/>
    <property type="match status" value="1"/>
</dbReference>
<dbReference type="InterPro" id="IPR000297">
    <property type="entry name" value="PPIase_PpiC"/>
</dbReference>
<dbReference type="Proteomes" id="UP000515960">
    <property type="component" value="Chromosome"/>
</dbReference>
<evidence type="ECO:0000313" key="5">
    <source>
        <dbReference type="EMBL" id="QNL43380.1"/>
    </source>
</evidence>
<feature type="domain" description="PpiC" evidence="4">
    <location>
        <begin position="359"/>
        <end position="477"/>
    </location>
</feature>
<dbReference type="EMBL" id="CP060490">
    <property type="protein sequence ID" value="QNL43380.1"/>
    <property type="molecule type" value="Genomic_DNA"/>
</dbReference>
<dbReference type="PANTHER" id="PTHR47245">
    <property type="entry name" value="PEPTIDYLPROLYL ISOMERASE"/>
    <property type="match status" value="1"/>
</dbReference>
<dbReference type="InterPro" id="IPR046357">
    <property type="entry name" value="PPIase_dom_sf"/>
</dbReference>
<reference evidence="5 6" key="1">
    <citation type="submission" date="2020-08" db="EMBL/GenBank/DDBJ databases">
        <authorList>
            <person name="Liu C."/>
            <person name="Sun Q."/>
        </authorList>
    </citation>
    <scope>NUCLEOTIDE SEQUENCE [LARGE SCALE GENOMIC DNA]</scope>
    <source>
        <strain evidence="5 6">NSJ-62</strain>
    </source>
</reference>
<dbReference type="Gene3D" id="3.10.50.40">
    <property type="match status" value="1"/>
</dbReference>
<keyword evidence="3" id="KW-0812">Transmembrane</keyword>
<proteinExistence type="predicted"/>
<keyword evidence="1 5" id="KW-0413">Isomerase</keyword>
<evidence type="ECO:0000256" key="1">
    <source>
        <dbReference type="PROSITE-ProRule" id="PRU00278"/>
    </source>
</evidence>
<dbReference type="KEGG" id="ohi:H8790_07705"/>
<dbReference type="SUPFAM" id="SSF54534">
    <property type="entry name" value="FKBP-like"/>
    <property type="match status" value="1"/>
</dbReference>
<keyword evidence="3" id="KW-1133">Transmembrane helix</keyword>
<keyword evidence="6" id="KW-1185">Reference proteome</keyword>
<dbReference type="Pfam" id="PF13616">
    <property type="entry name" value="Rotamase_3"/>
    <property type="match status" value="1"/>
</dbReference>
<feature type="compositionally biased region" description="Basic and acidic residues" evidence="2">
    <location>
        <begin position="1"/>
        <end position="11"/>
    </location>
</feature>
<dbReference type="RefSeq" id="WP_187331971.1">
    <property type="nucleotide sequence ID" value="NZ_CP060490.1"/>
</dbReference>
<dbReference type="GO" id="GO:0003755">
    <property type="term" value="F:peptidyl-prolyl cis-trans isomerase activity"/>
    <property type="evidence" value="ECO:0007669"/>
    <property type="project" value="UniProtKB-KW"/>
</dbReference>
<evidence type="ECO:0000259" key="4">
    <source>
        <dbReference type="PROSITE" id="PS50198"/>
    </source>
</evidence>
<dbReference type="InterPro" id="IPR027304">
    <property type="entry name" value="Trigger_fact/SurA_dom_sf"/>
</dbReference>
<feature type="transmembrane region" description="Helical" evidence="3">
    <location>
        <begin position="38"/>
        <end position="57"/>
    </location>
</feature>
<dbReference type="PROSITE" id="PS50198">
    <property type="entry name" value="PPIC_PPIASE_2"/>
    <property type="match status" value="1"/>
</dbReference>
<sequence>MSASREKKNRQGQEGTGFSDPRTAREAESLKQERRTNIMYAAIGVLFVVVALIVVVVKSGVLQNTVSAATIHGEKYKAEEVNYYYVNAYNSFLNQYGDYISYIGLDPTQSLKAQQSAFSEGQTWHEYFVDQGLATMSSVHALADKAEAEGFTVDDLDEQIKTNLDDLASFVEEFNTNNNTSYTAETYLQAMYGEKMTLDLYKKQVRLAIIASEFSSDYQNNQLSYTLDDLKAEYEANRQDYDVVNYESIFVSGSVPTKDADGNDVEVTDEMTAAAMAEAKTTAEGVLSSFQSGETLEAQSAANEDLSYNFAEEATYSSAPAAAQEWLFDTSRKAGDVTVLEADTGYYVVLFHTRSRYDYNTVDVRHILIQTEASQLAETDEGYDDDVARLKAQAKSQADSLYQAWKDGAATEDSFAELANEQSADPGSNTNGGLYEQVYKGQMVASFNDWCFDESRQKGDTGIVETDYGYHIMYFVGQDDPYWQVQVENALRTQDYNTWYEEVTSGYEATTSKLGLQYVG</sequence>
<keyword evidence="1" id="KW-0697">Rotamase</keyword>
<feature type="region of interest" description="Disordered" evidence="2">
    <location>
        <begin position="1"/>
        <end position="29"/>
    </location>
</feature>
<evidence type="ECO:0000313" key="6">
    <source>
        <dbReference type="Proteomes" id="UP000515960"/>
    </source>
</evidence>
<keyword evidence="3" id="KW-0472">Membrane</keyword>
<name>A0A7G9B1E9_9FIRM</name>
<gene>
    <name evidence="5" type="ORF">H8790_07705</name>
</gene>